<dbReference type="GO" id="GO:0031405">
    <property type="term" value="F:lipoic acid binding"/>
    <property type="evidence" value="ECO:0007669"/>
    <property type="project" value="TreeGrafter"/>
</dbReference>
<evidence type="ECO:0000313" key="8">
    <source>
        <dbReference type="Proteomes" id="UP000233778"/>
    </source>
</evidence>
<evidence type="ECO:0000259" key="4">
    <source>
        <dbReference type="Pfam" id="PF00198"/>
    </source>
</evidence>
<dbReference type="AlphaFoldDB" id="A0A2I5T9E4"/>
<dbReference type="InterPro" id="IPR050743">
    <property type="entry name" value="2-oxoacid_DH_E2_comp"/>
</dbReference>
<sequence>MKLQKVSKERNQTLSFLSISKNIPAITLIREVNVSHIVKSAKLGSMTAITIKAISDALVKFPDLNVMVKFGSSNTLICLNDISARLTLEKTLNGVSGVYSRVIKNTDIKTVMDIEKALKEIKHENVKESEHYRKIRLIQQLPGFLAAILMKLALRSSKTQAETWGSFTVTSLGKNGPDLCIPISGSTFTFTLGAVSEKPIVAGEEIVAAWVANLVMVFDHRVLDGKLASQLLGQVKQNIEHFPMD</sequence>
<dbReference type="Proteomes" id="UP000017700">
    <property type="component" value="Chromosome"/>
</dbReference>
<evidence type="ECO:0000313" key="6">
    <source>
        <dbReference type="EMBL" id="AUH05518.1"/>
    </source>
</evidence>
<feature type="domain" description="2-oxoacid dehydrogenase acyltransferase catalytic" evidence="4">
    <location>
        <begin position="5"/>
        <end position="123"/>
    </location>
</feature>
<dbReference type="RefSeq" id="WP_021015533.1">
    <property type="nucleotide sequence ID" value="NZ_CP025084.1"/>
</dbReference>
<dbReference type="EMBL" id="CP025084">
    <property type="protein sequence ID" value="AUH05518.1"/>
    <property type="molecule type" value="Genomic_DNA"/>
</dbReference>
<keyword evidence="2 6" id="KW-0808">Transferase</keyword>
<dbReference type="InterPro" id="IPR001078">
    <property type="entry name" value="2-oxoacid_DH_actylTfrase"/>
</dbReference>
<dbReference type="SUPFAM" id="SSF52777">
    <property type="entry name" value="CoA-dependent acyltransferases"/>
    <property type="match status" value="1"/>
</dbReference>
<dbReference type="PANTHER" id="PTHR43178">
    <property type="entry name" value="DIHYDROLIPOAMIDE ACETYLTRANSFERASE COMPONENT OF PYRUVATE DEHYDROGENASE COMPLEX"/>
    <property type="match status" value="1"/>
</dbReference>
<dbReference type="STRING" id="104623.Ser39006_02267"/>
<keyword evidence="3" id="KW-0012">Acyltransferase</keyword>
<keyword evidence="7" id="KW-1185">Reference proteome</keyword>
<evidence type="ECO:0000313" key="7">
    <source>
        <dbReference type="Proteomes" id="UP000017700"/>
    </source>
</evidence>
<dbReference type="KEGG" id="serq:CWC46_16080"/>
<dbReference type="GO" id="GO:0005737">
    <property type="term" value="C:cytoplasm"/>
    <property type="evidence" value="ECO:0007669"/>
    <property type="project" value="TreeGrafter"/>
</dbReference>
<dbReference type="OrthoDB" id="9805770at2"/>
<evidence type="ECO:0000313" key="5">
    <source>
        <dbReference type="EMBL" id="AUH01198.1"/>
    </source>
</evidence>
<reference evidence="5 8" key="3">
    <citation type="submission" date="2017-11" db="EMBL/GenBank/DDBJ databases">
        <title>Complete genome sequence of Serratia sp. ATCC 39006 LacA.</title>
        <authorList>
            <person name="Hampton H.G."/>
            <person name="Jackson S.A."/>
            <person name="Jauregui R."/>
            <person name="Poulter G.T.M."/>
            <person name="Salmond G.P.C."/>
            <person name="Fineran P.C."/>
        </authorList>
    </citation>
    <scope>NUCLEOTIDE SEQUENCE [LARGE SCALE GENOMIC DNA]</scope>
    <source>
        <strain evidence="5 8">ATCC 39006</strain>
    </source>
</reference>
<name>A0A2I5T9E4_SERS3</name>
<dbReference type="GO" id="GO:0016407">
    <property type="term" value="F:acetyltransferase activity"/>
    <property type="evidence" value="ECO:0007669"/>
    <property type="project" value="TreeGrafter"/>
</dbReference>
<organism evidence="6 7">
    <name type="scientific">Serratia sp. (strain ATCC 39006)</name>
    <name type="common">Prodigiosinella confusarubida</name>
    <dbReference type="NCBI Taxonomy" id="104623"/>
    <lineage>
        <taxon>Bacteria</taxon>
        <taxon>Pseudomonadati</taxon>
        <taxon>Pseudomonadota</taxon>
        <taxon>Gammaproteobacteria</taxon>
        <taxon>Enterobacterales</taxon>
        <taxon>Pectobacteriaceae</taxon>
        <taxon>Prodigiosinella</taxon>
    </lineage>
</organism>
<protein>
    <submittedName>
        <fullName evidence="6">Dihydrolipoamide succinyltransferase</fullName>
    </submittedName>
</protein>
<gene>
    <name evidence="5" type="ORF">CWC46_16080</name>
    <name evidence="6" type="ORF">Ser39006_016080</name>
</gene>
<reference evidence="6 7" key="1">
    <citation type="journal article" date="2013" name="Genome Announc.">
        <title>Draft genome sequence of Serratia sp. strain ATCC 39006, a model bacterium for analysis of the biosynthesis and regulation of prodigiosin, a carbapenem, and gas vesicles.</title>
        <authorList>
            <person name="Fineran P.C."/>
            <person name="Iglesias Cans M.C."/>
            <person name="Ramsay J.P."/>
            <person name="Wilf N.M."/>
            <person name="Cossyleon D."/>
            <person name="McNeil M.B."/>
            <person name="Williamson N.R."/>
            <person name="Monson R.E."/>
            <person name="Becher S.A."/>
            <person name="Stanton J.A."/>
            <person name="Brugger K."/>
            <person name="Brown S.D."/>
            <person name="Salmond G.P."/>
        </authorList>
    </citation>
    <scope>NUCLEOTIDE SEQUENCE [LARGE SCALE GENOMIC DNA]</scope>
    <source>
        <strain evidence="6">ATCC 39006</strain>
        <strain evidence="7">ATCC 39006 / SC 11482</strain>
    </source>
</reference>
<accession>A0A2I5T9E4</accession>
<feature type="domain" description="2-oxoacid dehydrogenase acyltransferase catalytic" evidence="4">
    <location>
        <begin position="164"/>
        <end position="241"/>
    </location>
</feature>
<dbReference type="Proteomes" id="UP000233778">
    <property type="component" value="Chromosome"/>
</dbReference>
<evidence type="ECO:0000256" key="2">
    <source>
        <dbReference type="ARBA" id="ARBA00022679"/>
    </source>
</evidence>
<proteinExistence type="predicted"/>
<comment type="cofactor">
    <cofactor evidence="1">
        <name>(R)-lipoate</name>
        <dbReference type="ChEBI" id="CHEBI:83088"/>
    </cofactor>
</comment>
<evidence type="ECO:0000256" key="3">
    <source>
        <dbReference type="ARBA" id="ARBA00023315"/>
    </source>
</evidence>
<reference evidence="6" key="4">
    <citation type="submission" date="2017-11" db="EMBL/GenBank/DDBJ databases">
        <title>Complete genome sequence of Serratia sp. ATCC 39006.</title>
        <authorList>
            <person name="Hampton H.G."/>
            <person name="Jackson S.A."/>
            <person name="Jauregui R."/>
            <person name="Poulter G.T.M."/>
            <person name="Salmond G.P.C."/>
            <person name="Fineran P.C."/>
        </authorList>
    </citation>
    <scope>NUCLEOTIDE SEQUENCE</scope>
    <source>
        <strain evidence="6">ATCC 39006</strain>
    </source>
</reference>
<dbReference type="PANTHER" id="PTHR43178:SF5">
    <property type="entry name" value="LIPOAMIDE ACYLTRANSFERASE COMPONENT OF BRANCHED-CHAIN ALPHA-KETO ACID DEHYDROGENASE COMPLEX, MITOCHONDRIAL"/>
    <property type="match status" value="1"/>
</dbReference>
<dbReference type="InterPro" id="IPR023213">
    <property type="entry name" value="CAT-like_dom_sf"/>
</dbReference>
<dbReference type="Gene3D" id="3.30.559.10">
    <property type="entry name" value="Chloramphenicol acetyltransferase-like domain"/>
    <property type="match status" value="1"/>
</dbReference>
<evidence type="ECO:0000256" key="1">
    <source>
        <dbReference type="ARBA" id="ARBA00001938"/>
    </source>
</evidence>
<dbReference type="Pfam" id="PF00198">
    <property type="entry name" value="2-oxoacid_dh"/>
    <property type="match status" value="2"/>
</dbReference>
<dbReference type="EMBL" id="CP025085">
    <property type="protein sequence ID" value="AUH01198.1"/>
    <property type="molecule type" value="Genomic_DNA"/>
</dbReference>
<dbReference type="KEGG" id="sera:Ser39006_016080"/>
<reference evidence="6" key="2">
    <citation type="submission" date="2013-09" db="EMBL/GenBank/DDBJ databases">
        <authorList>
            <person name="Wang G."/>
            <person name="Yang Y."/>
            <person name="Su Y."/>
        </authorList>
    </citation>
    <scope>NUCLEOTIDE SEQUENCE</scope>
    <source>
        <strain evidence="6">ATCC 39006</strain>
    </source>
</reference>